<dbReference type="RefSeq" id="WP_115579154.1">
    <property type="nucleotide sequence ID" value="NZ_NXLX01000011.1"/>
</dbReference>
<feature type="domain" description="S1 motif" evidence="4">
    <location>
        <begin position="370"/>
        <end position="438"/>
    </location>
</feature>
<dbReference type="InterPro" id="IPR035104">
    <property type="entry name" value="Ribosomal_protein_S1-like"/>
</dbReference>
<comment type="similarity">
    <text evidence="1">Belongs to the bacterial ribosomal protein bS1 family.</text>
</comment>
<evidence type="ECO:0000313" key="6">
    <source>
        <dbReference type="Proteomes" id="UP000256695"/>
    </source>
</evidence>
<organism evidence="5 6">
    <name type="scientific">Helicobacter anseris</name>
    <dbReference type="NCBI Taxonomy" id="375926"/>
    <lineage>
        <taxon>Bacteria</taxon>
        <taxon>Pseudomonadati</taxon>
        <taxon>Campylobacterota</taxon>
        <taxon>Epsilonproteobacteria</taxon>
        <taxon>Campylobacterales</taxon>
        <taxon>Helicobacteraceae</taxon>
        <taxon>Helicobacter</taxon>
    </lineage>
</organism>
<dbReference type="NCBIfam" id="NF004956">
    <property type="entry name" value="PRK06299.1-6"/>
    <property type="match status" value="1"/>
</dbReference>
<dbReference type="GO" id="GO:0005840">
    <property type="term" value="C:ribosome"/>
    <property type="evidence" value="ECO:0007669"/>
    <property type="project" value="UniProtKB-KW"/>
</dbReference>
<gene>
    <name evidence="5" type="ORF">CQA57_05090</name>
</gene>
<keyword evidence="3" id="KW-0687">Ribonucleoprotein</keyword>
<dbReference type="Proteomes" id="UP000256695">
    <property type="component" value="Unassembled WGS sequence"/>
</dbReference>
<dbReference type="Gene3D" id="2.40.50.140">
    <property type="entry name" value="Nucleic acid-binding proteins"/>
    <property type="match status" value="5"/>
</dbReference>
<evidence type="ECO:0000256" key="3">
    <source>
        <dbReference type="ARBA" id="ARBA00023274"/>
    </source>
</evidence>
<evidence type="ECO:0000256" key="2">
    <source>
        <dbReference type="ARBA" id="ARBA00022980"/>
    </source>
</evidence>
<dbReference type="InterPro" id="IPR003029">
    <property type="entry name" value="S1_domain"/>
</dbReference>
<proteinExistence type="inferred from homology"/>
<dbReference type="PRINTS" id="PR00681">
    <property type="entry name" value="RIBOSOMALS1"/>
</dbReference>
<accession>A0A3D8J8S7</accession>
<sequence length="549" mass="61849">MRINLDNLDHLDTDEDFATLFEASQKEEEKGVLQEAVIVKITAENVMVDVGEKVEGRFSISEIQDDAGKVLFKEGDKILVYVTKGNGEYFSVSYKKALKFKKIQEKIKALGDDFKDKIIEAKIVRKNKGGVVLEDSDGVEYFMPKFHASAKEDKGKKVEVCIINVKPEENSIIVSRKAFFGINDKFHSENAKKFLESKEPLSGIVKRITSFGMFVSVDGVEGLVHYTEIAHRGPVNPSKLFKEGDSVQVKAIAYDEGKKRLSFSIKALQEDPWKEVVKELKVGYAIKVNVSNIEPYGAFVDIGNDLEGFLHISEISWGKDIKHPQDVLSVGQEIDVEIIEINPSERRLRVSLKKLQEKPFAQFIKQYKEGDIADGKVETLTDFGAFINIGGIDGLLHNEDAFWEKGKKCKDALKVGEQVKVKITKIDTKSERVSLSLRALEESPVDRFAKKYQIDDVVEGKIIDIKDFGIFIEVEGIDALIRNEDLSGVKRDELKKGDTLKGCVAYIDKANGKVRVSMKRLERQQEREEIKNFNSDDKMTLGDKLKGLL</sequence>
<feature type="domain" description="S1 motif" evidence="4">
    <location>
        <begin position="31"/>
        <end position="95"/>
    </location>
</feature>
<evidence type="ECO:0000313" key="5">
    <source>
        <dbReference type="EMBL" id="RDU73264.1"/>
    </source>
</evidence>
<keyword evidence="2 5" id="KW-0689">Ribosomal protein</keyword>
<comment type="caution">
    <text evidence="5">The sequence shown here is derived from an EMBL/GenBank/DDBJ whole genome shotgun (WGS) entry which is preliminary data.</text>
</comment>
<reference evidence="5 6" key="1">
    <citation type="submission" date="2018-04" db="EMBL/GenBank/DDBJ databases">
        <title>Novel Campyloabacter and Helicobacter Species and Strains.</title>
        <authorList>
            <person name="Mannion A.J."/>
            <person name="Shen Z."/>
            <person name="Fox J.G."/>
        </authorList>
    </citation>
    <scope>NUCLEOTIDE SEQUENCE [LARGE SCALE GENOMIC DNA]</scope>
    <source>
        <strain evidence="5 6">MIT 04-9362</strain>
    </source>
</reference>
<dbReference type="SMART" id="SM00316">
    <property type="entry name" value="S1"/>
    <property type="match status" value="6"/>
</dbReference>
<dbReference type="AlphaFoldDB" id="A0A3D8J8S7"/>
<feature type="domain" description="S1 motif" evidence="4">
    <location>
        <begin position="116"/>
        <end position="177"/>
    </location>
</feature>
<dbReference type="PANTHER" id="PTHR10724:SF7">
    <property type="entry name" value="SMALL RIBOSOMAL SUBUNIT PROTEIN BS1C"/>
    <property type="match status" value="1"/>
</dbReference>
<feature type="domain" description="S1 motif" evidence="4">
    <location>
        <begin position="455"/>
        <end position="519"/>
    </location>
</feature>
<dbReference type="GO" id="GO:1990904">
    <property type="term" value="C:ribonucleoprotein complex"/>
    <property type="evidence" value="ECO:0007669"/>
    <property type="project" value="UniProtKB-KW"/>
</dbReference>
<dbReference type="GO" id="GO:0003729">
    <property type="term" value="F:mRNA binding"/>
    <property type="evidence" value="ECO:0007669"/>
    <property type="project" value="TreeGrafter"/>
</dbReference>
<dbReference type="GO" id="GO:0003735">
    <property type="term" value="F:structural constituent of ribosome"/>
    <property type="evidence" value="ECO:0007669"/>
    <property type="project" value="TreeGrafter"/>
</dbReference>
<keyword evidence="6" id="KW-1185">Reference proteome</keyword>
<dbReference type="EMBL" id="NXLX01000011">
    <property type="protein sequence ID" value="RDU73264.1"/>
    <property type="molecule type" value="Genomic_DNA"/>
</dbReference>
<feature type="domain" description="S1 motif" evidence="4">
    <location>
        <begin position="198"/>
        <end position="266"/>
    </location>
</feature>
<dbReference type="SUPFAM" id="SSF50249">
    <property type="entry name" value="Nucleic acid-binding proteins"/>
    <property type="match status" value="6"/>
</dbReference>
<dbReference type="CDD" id="cd04465">
    <property type="entry name" value="S1_RPS1_repeat_ec2_hs2"/>
    <property type="match status" value="1"/>
</dbReference>
<dbReference type="OrthoDB" id="9804077at2"/>
<feature type="domain" description="S1 motif" evidence="4">
    <location>
        <begin position="283"/>
        <end position="353"/>
    </location>
</feature>
<dbReference type="PANTHER" id="PTHR10724">
    <property type="entry name" value="30S RIBOSOMAL PROTEIN S1"/>
    <property type="match status" value="1"/>
</dbReference>
<name>A0A3D8J8S7_9HELI</name>
<evidence type="ECO:0000259" key="4">
    <source>
        <dbReference type="PROSITE" id="PS50126"/>
    </source>
</evidence>
<dbReference type="InterPro" id="IPR012340">
    <property type="entry name" value="NA-bd_OB-fold"/>
</dbReference>
<evidence type="ECO:0000256" key="1">
    <source>
        <dbReference type="ARBA" id="ARBA00006767"/>
    </source>
</evidence>
<dbReference type="GO" id="GO:0006412">
    <property type="term" value="P:translation"/>
    <property type="evidence" value="ECO:0007669"/>
    <property type="project" value="TreeGrafter"/>
</dbReference>
<protein>
    <submittedName>
        <fullName evidence="5">30S ribosomal protein S1</fullName>
    </submittedName>
</protein>
<dbReference type="PROSITE" id="PS50126">
    <property type="entry name" value="S1"/>
    <property type="match status" value="6"/>
</dbReference>
<dbReference type="InterPro" id="IPR050437">
    <property type="entry name" value="Ribos_protein_bS1-like"/>
</dbReference>
<dbReference type="Pfam" id="PF00575">
    <property type="entry name" value="S1"/>
    <property type="match status" value="4"/>
</dbReference>